<accession>A0A918WGS1</accession>
<dbReference type="AlphaFoldDB" id="A0A918WGS1"/>
<proteinExistence type="predicted"/>
<evidence type="ECO:0000256" key="1">
    <source>
        <dbReference type="SAM" id="Phobius"/>
    </source>
</evidence>
<protein>
    <submittedName>
        <fullName evidence="2">Uncharacterized protein</fullName>
    </submittedName>
</protein>
<dbReference type="Proteomes" id="UP000644507">
    <property type="component" value="Unassembled WGS sequence"/>
</dbReference>
<keyword evidence="1" id="KW-1133">Transmembrane helix</keyword>
<evidence type="ECO:0000313" key="3">
    <source>
        <dbReference type="Proteomes" id="UP000644507"/>
    </source>
</evidence>
<organism evidence="2 3">
    <name type="scientific">Roseibacillus persicicus</name>
    <dbReference type="NCBI Taxonomy" id="454148"/>
    <lineage>
        <taxon>Bacteria</taxon>
        <taxon>Pseudomonadati</taxon>
        <taxon>Verrucomicrobiota</taxon>
        <taxon>Verrucomicrobiia</taxon>
        <taxon>Verrucomicrobiales</taxon>
        <taxon>Verrucomicrobiaceae</taxon>
        <taxon>Roseibacillus</taxon>
    </lineage>
</organism>
<dbReference type="RefSeq" id="WP_189567593.1">
    <property type="nucleotide sequence ID" value="NZ_BMXI01000003.1"/>
</dbReference>
<feature type="transmembrane region" description="Helical" evidence="1">
    <location>
        <begin position="107"/>
        <end position="126"/>
    </location>
</feature>
<feature type="transmembrane region" description="Helical" evidence="1">
    <location>
        <begin position="69"/>
        <end position="87"/>
    </location>
</feature>
<evidence type="ECO:0000313" key="2">
    <source>
        <dbReference type="EMBL" id="GHC45199.1"/>
    </source>
</evidence>
<reference evidence="2" key="1">
    <citation type="journal article" date="2014" name="Int. J. Syst. Evol. Microbiol.">
        <title>Complete genome sequence of Corynebacterium casei LMG S-19264T (=DSM 44701T), isolated from a smear-ripened cheese.</title>
        <authorList>
            <consortium name="US DOE Joint Genome Institute (JGI-PGF)"/>
            <person name="Walter F."/>
            <person name="Albersmeier A."/>
            <person name="Kalinowski J."/>
            <person name="Ruckert C."/>
        </authorList>
    </citation>
    <scope>NUCLEOTIDE SEQUENCE</scope>
    <source>
        <strain evidence="2">KCTC 12988</strain>
    </source>
</reference>
<comment type="caution">
    <text evidence="2">The sequence shown here is derived from an EMBL/GenBank/DDBJ whole genome shotgun (WGS) entry which is preliminary data.</text>
</comment>
<gene>
    <name evidence="2" type="ORF">GCM10007100_08070</name>
</gene>
<feature type="transmembrane region" description="Helical" evidence="1">
    <location>
        <begin position="46"/>
        <end position="64"/>
    </location>
</feature>
<keyword evidence="1" id="KW-0812">Transmembrane</keyword>
<keyword evidence="3" id="KW-1185">Reference proteome</keyword>
<reference evidence="2" key="2">
    <citation type="submission" date="2020-09" db="EMBL/GenBank/DDBJ databases">
        <authorList>
            <person name="Sun Q."/>
            <person name="Kim S."/>
        </authorList>
    </citation>
    <scope>NUCLEOTIDE SEQUENCE</scope>
    <source>
        <strain evidence="2">KCTC 12988</strain>
    </source>
</reference>
<sequence>MRIFEIGLQGGASRFIRWSVSPFLILVMLFFAYIGFTSGIPLSNTALLLILPLEFVLLSALLALWGVPLAGRVVTSAAFLATAFLLFKEVVEPAQSGESWSDKLLSILSALAAFVTLGLPCAFYTLRGRFPWRQPLSD</sequence>
<feature type="transmembrane region" description="Helical" evidence="1">
    <location>
        <begin position="20"/>
        <end position="40"/>
    </location>
</feature>
<keyword evidence="1" id="KW-0472">Membrane</keyword>
<name>A0A918WGS1_9BACT</name>
<dbReference type="EMBL" id="BMXI01000003">
    <property type="protein sequence ID" value="GHC45199.1"/>
    <property type="molecule type" value="Genomic_DNA"/>
</dbReference>